<feature type="domain" description="Histidine kinase" evidence="15">
    <location>
        <begin position="657"/>
        <end position="880"/>
    </location>
</feature>
<dbReference type="Pfam" id="PF00989">
    <property type="entry name" value="PAS"/>
    <property type="match status" value="1"/>
</dbReference>
<dbReference type="Pfam" id="PF00512">
    <property type="entry name" value="HisKA"/>
    <property type="match status" value="1"/>
</dbReference>
<dbReference type="CDD" id="cd17546">
    <property type="entry name" value="REC_hyHK_CKI1_RcsC-like"/>
    <property type="match status" value="1"/>
</dbReference>
<dbReference type="FunFam" id="1.10.287.130:FF:000002">
    <property type="entry name" value="Two-component osmosensing histidine kinase"/>
    <property type="match status" value="1"/>
</dbReference>
<dbReference type="SMART" id="SM00388">
    <property type="entry name" value="HisKA"/>
    <property type="match status" value="1"/>
</dbReference>
<feature type="domain" description="PAS" evidence="17">
    <location>
        <begin position="264"/>
        <end position="334"/>
    </location>
</feature>
<dbReference type="FunFam" id="3.30.450.20:FF:000088">
    <property type="entry name" value="Sensory transduction histidine kinase"/>
    <property type="match status" value="1"/>
</dbReference>
<dbReference type="Pfam" id="PF08447">
    <property type="entry name" value="PAS_3"/>
    <property type="match status" value="2"/>
</dbReference>
<feature type="domain" description="PAC" evidence="18">
    <location>
        <begin position="337"/>
        <end position="389"/>
    </location>
</feature>
<dbReference type="Gene3D" id="3.30.450.20">
    <property type="entry name" value="PAS domain"/>
    <property type="match status" value="4"/>
</dbReference>
<dbReference type="Pfam" id="PF02518">
    <property type="entry name" value="HATPase_c"/>
    <property type="match status" value="1"/>
</dbReference>
<dbReference type="SMART" id="SM00086">
    <property type="entry name" value="PAC"/>
    <property type="match status" value="4"/>
</dbReference>
<dbReference type="InterPro" id="IPR013656">
    <property type="entry name" value="PAS_4"/>
</dbReference>
<dbReference type="CDD" id="cd00156">
    <property type="entry name" value="REC"/>
    <property type="match status" value="1"/>
</dbReference>
<evidence type="ECO:0000256" key="13">
    <source>
        <dbReference type="PROSITE-ProRule" id="PRU00169"/>
    </source>
</evidence>
<evidence type="ECO:0000256" key="1">
    <source>
        <dbReference type="ARBA" id="ARBA00000085"/>
    </source>
</evidence>
<dbReference type="InterPro" id="IPR013655">
    <property type="entry name" value="PAS_fold_3"/>
</dbReference>
<keyword evidence="7" id="KW-0547">Nucleotide-binding</keyword>
<evidence type="ECO:0000256" key="6">
    <source>
        <dbReference type="ARBA" id="ARBA00022679"/>
    </source>
</evidence>
<dbReference type="Gene3D" id="3.30.565.10">
    <property type="entry name" value="Histidine kinase-like ATPase, C-terminal domain"/>
    <property type="match status" value="1"/>
</dbReference>
<dbReference type="SUPFAM" id="SSF47384">
    <property type="entry name" value="Homodimeric domain of signal transducing histidine kinase"/>
    <property type="match status" value="1"/>
</dbReference>
<evidence type="ECO:0000256" key="3">
    <source>
        <dbReference type="ARBA" id="ARBA00012438"/>
    </source>
</evidence>
<name>A0AAU7CEH2_9BACT</name>
<dbReference type="InterPro" id="IPR000700">
    <property type="entry name" value="PAS-assoc_C"/>
</dbReference>
<evidence type="ECO:0000256" key="14">
    <source>
        <dbReference type="SAM" id="Coils"/>
    </source>
</evidence>
<keyword evidence="6" id="KW-0808">Transferase</keyword>
<evidence type="ECO:0000256" key="7">
    <source>
        <dbReference type="ARBA" id="ARBA00022741"/>
    </source>
</evidence>
<dbReference type="PROSITE" id="PS50113">
    <property type="entry name" value="PAC"/>
    <property type="match status" value="4"/>
</dbReference>
<dbReference type="InterPro" id="IPR036097">
    <property type="entry name" value="HisK_dim/P_sf"/>
</dbReference>
<dbReference type="InterPro" id="IPR013767">
    <property type="entry name" value="PAS_fold"/>
</dbReference>
<evidence type="ECO:0000256" key="9">
    <source>
        <dbReference type="ARBA" id="ARBA00022840"/>
    </source>
</evidence>
<dbReference type="InterPro" id="IPR011006">
    <property type="entry name" value="CheY-like_superfamily"/>
</dbReference>
<feature type="domain" description="PAC" evidence="18">
    <location>
        <begin position="465"/>
        <end position="517"/>
    </location>
</feature>
<dbReference type="SUPFAM" id="SSF55874">
    <property type="entry name" value="ATPase domain of HSP90 chaperone/DNA topoisomerase II/histidine kinase"/>
    <property type="match status" value="1"/>
</dbReference>
<keyword evidence="9" id="KW-0067">ATP-binding</keyword>
<dbReference type="EMBL" id="CP155447">
    <property type="protein sequence ID" value="XBH03581.1"/>
    <property type="molecule type" value="Genomic_DNA"/>
</dbReference>
<feature type="modified residue" description="4-aspartylphosphate" evidence="13">
    <location>
        <position position="958"/>
    </location>
</feature>
<evidence type="ECO:0000259" key="18">
    <source>
        <dbReference type="PROSITE" id="PS50113"/>
    </source>
</evidence>
<dbReference type="GO" id="GO:0000155">
    <property type="term" value="F:phosphorelay sensor kinase activity"/>
    <property type="evidence" value="ECO:0007669"/>
    <property type="project" value="InterPro"/>
</dbReference>
<dbReference type="EC" id="2.7.13.3" evidence="3"/>
<dbReference type="InterPro" id="IPR005467">
    <property type="entry name" value="His_kinase_dom"/>
</dbReference>
<evidence type="ECO:0000259" key="16">
    <source>
        <dbReference type="PROSITE" id="PS50110"/>
    </source>
</evidence>
<dbReference type="GO" id="GO:0006355">
    <property type="term" value="P:regulation of DNA-templated transcription"/>
    <property type="evidence" value="ECO:0007669"/>
    <property type="project" value="InterPro"/>
</dbReference>
<dbReference type="PRINTS" id="PR00344">
    <property type="entry name" value="BCTRLSENSOR"/>
</dbReference>
<dbReference type="InterPro" id="IPR003594">
    <property type="entry name" value="HATPase_dom"/>
</dbReference>
<dbReference type="SMART" id="SM00091">
    <property type="entry name" value="PAS"/>
    <property type="match status" value="4"/>
</dbReference>
<protein>
    <recommendedName>
        <fullName evidence="12">Sensory/regulatory protein RpfC</fullName>
        <ecNumber evidence="3">2.7.13.3</ecNumber>
    </recommendedName>
</protein>
<feature type="domain" description="PAS" evidence="17">
    <location>
        <begin position="390"/>
        <end position="462"/>
    </location>
</feature>
<dbReference type="InterPro" id="IPR036890">
    <property type="entry name" value="HATPase_C_sf"/>
</dbReference>
<dbReference type="RefSeq" id="WP_406696320.1">
    <property type="nucleotide sequence ID" value="NZ_CP155447.1"/>
</dbReference>
<dbReference type="Pfam" id="PF00072">
    <property type="entry name" value="Response_reg"/>
    <property type="match status" value="2"/>
</dbReference>
<evidence type="ECO:0000313" key="19">
    <source>
        <dbReference type="EMBL" id="XBH03581.1"/>
    </source>
</evidence>
<dbReference type="CDD" id="cd16922">
    <property type="entry name" value="HATPase_EvgS-ArcB-TorS-like"/>
    <property type="match status" value="1"/>
</dbReference>
<dbReference type="FunFam" id="3.30.450.20:FF:000099">
    <property type="entry name" value="Sensory box sensor histidine kinase"/>
    <property type="match status" value="1"/>
</dbReference>
<dbReference type="Gene3D" id="3.40.50.2300">
    <property type="match status" value="2"/>
</dbReference>
<dbReference type="NCBIfam" id="TIGR00229">
    <property type="entry name" value="sensory_box"/>
    <property type="match status" value="4"/>
</dbReference>
<evidence type="ECO:0000256" key="5">
    <source>
        <dbReference type="ARBA" id="ARBA00022553"/>
    </source>
</evidence>
<dbReference type="InterPro" id="IPR001610">
    <property type="entry name" value="PAC"/>
</dbReference>
<feature type="domain" description="PAC" evidence="18">
    <location>
        <begin position="209"/>
        <end position="263"/>
    </location>
</feature>
<evidence type="ECO:0000259" key="17">
    <source>
        <dbReference type="PROSITE" id="PS50112"/>
    </source>
</evidence>
<dbReference type="AlphaFoldDB" id="A0AAU7CEH2"/>
<keyword evidence="8" id="KW-0418">Kinase</keyword>
<dbReference type="GO" id="GO:0032991">
    <property type="term" value="C:protein-containing complex"/>
    <property type="evidence" value="ECO:0007669"/>
    <property type="project" value="UniProtKB-ARBA"/>
</dbReference>
<keyword evidence="5 13" id="KW-0597">Phosphoprotein</keyword>
<evidence type="ECO:0000256" key="2">
    <source>
        <dbReference type="ARBA" id="ARBA00004496"/>
    </source>
</evidence>
<gene>
    <name evidence="19" type="ORF">V5E97_35540</name>
</gene>
<accession>A0AAU7CEH2</accession>
<keyword evidence="4" id="KW-0963">Cytoplasm</keyword>
<dbReference type="PANTHER" id="PTHR45339">
    <property type="entry name" value="HYBRID SIGNAL TRANSDUCTION HISTIDINE KINASE J"/>
    <property type="match status" value="1"/>
</dbReference>
<feature type="modified residue" description="4-aspartylphosphate" evidence="13">
    <location>
        <position position="59"/>
    </location>
</feature>
<dbReference type="Gene3D" id="2.10.70.100">
    <property type="match status" value="1"/>
</dbReference>
<proteinExistence type="predicted"/>
<dbReference type="PANTHER" id="PTHR45339:SF1">
    <property type="entry name" value="HYBRID SIGNAL TRANSDUCTION HISTIDINE KINASE J"/>
    <property type="match status" value="1"/>
</dbReference>
<keyword evidence="14" id="KW-0175">Coiled coil</keyword>
<dbReference type="InterPro" id="IPR003661">
    <property type="entry name" value="HisK_dim/P_dom"/>
</dbReference>
<dbReference type="GO" id="GO:0005524">
    <property type="term" value="F:ATP binding"/>
    <property type="evidence" value="ECO:0007669"/>
    <property type="project" value="UniProtKB-KW"/>
</dbReference>
<evidence type="ECO:0000256" key="8">
    <source>
        <dbReference type="ARBA" id="ARBA00022777"/>
    </source>
</evidence>
<keyword evidence="10" id="KW-0902">Two-component regulatory system</keyword>
<dbReference type="InterPro" id="IPR004358">
    <property type="entry name" value="Sig_transdc_His_kin-like_C"/>
</dbReference>
<evidence type="ECO:0000256" key="10">
    <source>
        <dbReference type="ARBA" id="ARBA00023012"/>
    </source>
</evidence>
<evidence type="ECO:0000256" key="11">
    <source>
        <dbReference type="ARBA" id="ARBA00064003"/>
    </source>
</evidence>
<organism evidence="19">
    <name type="scientific">Singulisphaera sp. Ch08</name>
    <dbReference type="NCBI Taxonomy" id="3120278"/>
    <lineage>
        <taxon>Bacteria</taxon>
        <taxon>Pseudomonadati</taxon>
        <taxon>Planctomycetota</taxon>
        <taxon>Planctomycetia</taxon>
        <taxon>Isosphaerales</taxon>
        <taxon>Isosphaeraceae</taxon>
        <taxon>Singulisphaera</taxon>
    </lineage>
</organism>
<feature type="domain" description="Response regulatory" evidence="16">
    <location>
        <begin position="909"/>
        <end position="1027"/>
    </location>
</feature>
<dbReference type="SUPFAM" id="SSF52172">
    <property type="entry name" value="CheY-like"/>
    <property type="match status" value="2"/>
</dbReference>
<dbReference type="SMART" id="SM00448">
    <property type="entry name" value="REC"/>
    <property type="match status" value="2"/>
</dbReference>
<dbReference type="SUPFAM" id="SSF55785">
    <property type="entry name" value="PYP-like sensor domain (PAS domain)"/>
    <property type="match status" value="4"/>
</dbReference>
<evidence type="ECO:0000259" key="15">
    <source>
        <dbReference type="PROSITE" id="PS50109"/>
    </source>
</evidence>
<feature type="domain" description="PAS" evidence="17">
    <location>
        <begin position="138"/>
        <end position="208"/>
    </location>
</feature>
<dbReference type="PROSITE" id="PS50109">
    <property type="entry name" value="HIS_KIN"/>
    <property type="match status" value="1"/>
</dbReference>
<dbReference type="PROSITE" id="PS50110">
    <property type="entry name" value="RESPONSE_REGULATORY"/>
    <property type="match status" value="2"/>
</dbReference>
<comment type="catalytic activity">
    <reaction evidence="1">
        <text>ATP + protein L-histidine = ADP + protein N-phospho-L-histidine.</text>
        <dbReference type="EC" id="2.7.13.3"/>
    </reaction>
</comment>
<dbReference type="Gene3D" id="1.10.287.130">
    <property type="match status" value="1"/>
</dbReference>
<dbReference type="InterPro" id="IPR001789">
    <property type="entry name" value="Sig_transdc_resp-reg_receiver"/>
</dbReference>
<evidence type="ECO:0000256" key="4">
    <source>
        <dbReference type="ARBA" id="ARBA00022490"/>
    </source>
</evidence>
<evidence type="ECO:0000256" key="12">
    <source>
        <dbReference type="ARBA" id="ARBA00068150"/>
    </source>
</evidence>
<feature type="coiled-coil region" evidence="14">
    <location>
        <begin position="630"/>
        <end position="657"/>
    </location>
</feature>
<dbReference type="PROSITE" id="PS50112">
    <property type="entry name" value="PAS"/>
    <property type="match status" value="3"/>
</dbReference>
<dbReference type="CDD" id="cd00130">
    <property type="entry name" value="PAS"/>
    <property type="match status" value="4"/>
</dbReference>
<comment type="subunit">
    <text evidence="11">At low DSF concentrations, interacts with RpfF.</text>
</comment>
<dbReference type="Pfam" id="PF08448">
    <property type="entry name" value="PAS_4"/>
    <property type="match status" value="1"/>
</dbReference>
<dbReference type="InterPro" id="IPR000014">
    <property type="entry name" value="PAS"/>
</dbReference>
<dbReference type="SMART" id="SM00387">
    <property type="entry name" value="HATPase_c"/>
    <property type="match status" value="1"/>
</dbReference>
<feature type="domain" description="PAC" evidence="18">
    <location>
        <begin position="589"/>
        <end position="639"/>
    </location>
</feature>
<dbReference type="InterPro" id="IPR035965">
    <property type="entry name" value="PAS-like_dom_sf"/>
</dbReference>
<comment type="subcellular location">
    <subcellularLocation>
        <location evidence="2">Cytoplasm</location>
    </subcellularLocation>
</comment>
<dbReference type="GO" id="GO:0005737">
    <property type="term" value="C:cytoplasm"/>
    <property type="evidence" value="ECO:0007669"/>
    <property type="project" value="UniProtKB-SubCell"/>
</dbReference>
<reference evidence="19" key="1">
    <citation type="submission" date="2024-05" db="EMBL/GenBank/DDBJ databases">
        <title>Planctomycetes of the genus Singulisphaera possess chitinolytic capabilities.</title>
        <authorList>
            <person name="Ivanova A."/>
        </authorList>
    </citation>
    <scope>NUCLEOTIDE SEQUENCE</scope>
    <source>
        <strain evidence="19">Ch08T</strain>
    </source>
</reference>
<feature type="domain" description="Response regulatory" evidence="16">
    <location>
        <begin position="8"/>
        <end position="124"/>
    </location>
</feature>
<sequence>MSMARPLRVLIVEDSPDDAELMLLELRRGGLDPSWQRVETVEELRAALAQGTWEVALWDYTLPGFDSMAALPLLQQTAEDLPYIVVTGTLGEEQAAQLMRAGADDYLLKTNLARLAPAVERTLREAAVRRAHRAAEREAYRLAAIVQSSQDAIIGTTLEGTITSWNPAAERLFGYTAAETVGQSINLIIPPGLQEEERSILERLRWGERVEHFETVRGSKEGRRIPISLTVSPLRDDAGRVVGASKVARDITERRRAEAALHESEVRFHNMADHAPVMIWVTDATGACTYLNECWCRLTGMRPEQGFGAGRWEAVHPDDREKMLSVFRAASERREPFRLAFRLRRHDGDYRWAIDSGAPRLGASWEFLGYVGSVLDVTEEKCKEEALRRSESLLAEAQQLAHLGSWNWDLTSGAFHWSDEHYRIFGFEPQEPPITLDRALDRVHPEDRARFQDLFDQTIRDRRPYECTFRLILDDGAVRIVQSRGRPAVNEGDELVRMFGTIQDVTERTQTEQALRESEERFQVALSASPGIVVFGQDMALRYTWAYNPQFGDTVEDLLGKTDAEILNQEDAARVTAVKRRVLHGGVRVREEMTITREETRTYDLTVEPLRDPSGQVTGITCVAVDITHRKRLEKALLRAKEAAEAANRAKDEFLANVSHEIRTPFGAILGMTELVLDTSLTDDQRQCLETVKSEADSLLHLVEELLDFEKIEAGKLDLVPADFSLRTMMADTLRALAERARMKGLELEWIVEPDVPDALVGDADRLRQVLLNLVSNAVKFTKRGEVAARVQVVEGPAPGEEIVLRFTVRDTGIGIPPDARERIFRAFEQADSSTTREFGGTGLGLTISARLVGLIGGEIRVESEPGEGSTFAFTARFGRQPHPSEKVDAQPAVAVHEAAPTAAAAPLRILVAEDSGFNSRHIDRLLGRRGHLVRVATDGRQALNLLGEDAFDLLLLDLHMPELDGFQVARAIRERERAAGGHLPVIALTARARPEDRERCLTAGMDDYLSKPVRAAELFATIDRVVSGYGGPGPGS</sequence>
<dbReference type="CDD" id="cd00082">
    <property type="entry name" value="HisKA"/>
    <property type="match status" value="1"/>
</dbReference>
<dbReference type="FunFam" id="3.30.565.10:FF:000010">
    <property type="entry name" value="Sensor histidine kinase RcsC"/>
    <property type="match status" value="1"/>
</dbReference>